<evidence type="ECO:0000256" key="11">
    <source>
        <dbReference type="ARBA" id="ARBA00023128"/>
    </source>
</evidence>
<dbReference type="PANTHER" id="PTHR15224">
    <property type="entry name" value="NADH DEHYDROGENASE [UBIQUINONE] IRON-SULFUR PROTEIN 5"/>
    <property type="match status" value="1"/>
</dbReference>
<comment type="subcellular location">
    <subcellularLocation>
        <location evidence="3">Mitochondrion inner membrane</location>
        <topology evidence="3">Peripheral membrane protein</topology>
    </subcellularLocation>
    <subcellularLocation>
        <location evidence="2">Mitochondrion intermembrane space</location>
    </subcellularLocation>
</comment>
<sequence>VPFLDIQQRFSLNIDQWWTIQSAEQPYKIVARCRAFEKEWIECAHGISVIQAEKECKIEYDDFVESLLRQKMMGTIRKQQDMLIKEGKDTPPSHHIGKEEPRP</sequence>
<evidence type="ECO:0000313" key="17">
    <source>
        <dbReference type="Ensembl" id="ENSTGEP00000011646.1"/>
    </source>
</evidence>
<dbReference type="Ensembl" id="ENSTGET00000013993.1">
    <property type="protein sequence ID" value="ENSTGEP00000011646.1"/>
    <property type="gene ID" value="ENSTGEG00000009487.1"/>
</dbReference>
<evidence type="ECO:0000256" key="8">
    <source>
        <dbReference type="ARBA" id="ARBA00022660"/>
    </source>
</evidence>
<evidence type="ECO:0000313" key="18">
    <source>
        <dbReference type="Proteomes" id="UP000694411"/>
    </source>
</evidence>
<keyword evidence="10" id="KW-0249">Electron transport</keyword>
<dbReference type="GO" id="GO:0032981">
    <property type="term" value="P:mitochondrial respiratory chain complex I assembly"/>
    <property type="evidence" value="ECO:0007669"/>
    <property type="project" value="TreeGrafter"/>
</dbReference>
<dbReference type="InterPro" id="IPR019342">
    <property type="entry name" value="NADH_UbQ_OxRdtase_FeS-su5"/>
</dbReference>
<evidence type="ECO:0000256" key="4">
    <source>
        <dbReference type="ARBA" id="ARBA00007372"/>
    </source>
</evidence>
<evidence type="ECO:0000256" key="16">
    <source>
        <dbReference type="SAM" id="MobiDB-lite"/>
    </source>
</evidence>
<dbReference type="AlphaFoldDB" id="A0A8D2EUT9"/>
<evidence type="ECO:0000256" key="14">
    <source>
        <dbReference type="ARBA" id="ARBA00031222"/>
    </source>
</evidence>
<comment type="function">
    <text evidence="1">Accessory subunit of the mitochondrial membrane respiratory chain NADH dehydrogenase (Complex I), that is believed not to be involved in catalysis. Complex I functions in the transfer of electrons from NADH to the respiratory chain. The immediate electron acceptor for the enzyme is believed to be ubiquinone.</text>
</comment>
<organism evidence="17 18">
    <name type="scientific">Theropithecus gelada</name>
    <name type="common">Gelada baboon</name>
    <dbReference type="NCBI Taxonomy" id="9565"/>
    <lineage>
        <taxon>Eukaryota</taxon>
        <taxon>Metazoa</taxon>
        <taxon>Chordata</taxon>
        <taxon>Craniata</taxon>
        <taxon>Vertebrata</taxon>
        <taxon>Euteleostomi</taxon>
        <taxon>Mammalia</taxon>
        <taxon>Eutheria</taxon>
        <taxon>Euarchontoglires</taxon>
        <taxon>Primates</taxon>
        <taxon>Haplorrhini</taxon>
        <taxon>Catarrhini</taxon>
        <taxon>Cercopithecidae</taxon>
        <taxon>Cercopithecinae</taxon>
        <taxon>Theropithecus</taxon>
    </lineage>
</organism>
<keyword evidence="18" id="KW-1185">Reference proteome</keyword>
<evidence type="ECO:0000256" key="1">
    <source>
        <dbReference type="ARBA" id="ARBA00003195"/>
    </source>
</evidence>
<dbReference type="Proteomes" id="UP000694411">
    <property type="component" value="Chromosome 16"/>
</dbReference>
<reference evidence="17" key="1">
    <citation type="submission" date="2018-05" db="EMBL/GenBank/DDBJ databases">
        <title>Whole genome of Theropithecus gelada.</title>
        <authorList>
            <person name="Chiou K.L."/>
            <person name="Snyder-Mackler N."/>
        </authorList>
    </citation>
    <scope>NUCLEOTIDE SEQUENCE [LARGE SCALE GENOMIC DNA]</scope>
</reference>
<accession>A0A8D2EUT9</accession>
<dbReference type="GO" id="GO:0005758">
    <property type="term" value="C:mitochondrial intermembrane space"/>
    <property type="evidence" value="ECO:0007669"/>
    <property type="project" value="UniProtKB-SubCell"/>
</dbReference>
<comment type="similarity">
    <text evidence="4">Belongs to the complex I NDUFS5 subunit family.</text>
</comment>
<evidence type="ECO:0000256" key="6">
    <source>
        <dbReference type="ARBA" id="ARBA00013482"/>
    </source>
</evidence>
<keyword evidence="7" id="KW-0813">Transport</keyword>
<evidence type="ECO:0000256" key="3">
    <source>
        <dbReference type="ARBA" id="ARBA00004637"/>
    </source>
</evidence>
<evidence type="ECO:0000256" key="12">
    <source>
        <dbReference type="ARBA" id="ARBA00023136"/>
    </source>
</evidence>
<dbReference type="Pfam" id="PF10200">
    <property type="entry name" value="Ndufs5"/>
    <property type="match status" value="1"/>
</dbReference>
<reference evidence="17" key="2">
    <citation type="submission" date="2025-08" db="UniProtKB">
        <authorList>
            <consortium name="Ensembl"/>
        </authorList>
    </citation>
    <scope>IDENTIFICATION</scope>
</reference>
<keyword evidence="12" id="KW-0472">Membrane</keyword>
<evidence type="ECO:0000256" key="2">
    <source>
        <dbReference type="ARBA" id="ARBA00004569"/>
    </source>
</evidence>
<reference evidence="17" key="3">
    <citation type="submission" date="2025-09" db="UniProtKB">
        <authorList>
            <consortium name="Ensembl"/>
        </authorList>
    </citation>
    <scope>IDENTIFICATION</scope>
</reference>
<evidence type="ECO:0000256" key="13">
    <source>
        <dbReference type="ARBA" id="ARBA00023157"/>
    </source>
</evidence>
<evidence type="ECO:0000256" key="10">
    <source>
        <dbReference type="ARBA" id="ARBA00022982"/>
    </source>
</evidence>
<protein>
    <recommendedName>
        <fullName evidence="6">NADH dehydrogenase [ubiquinone] iron-sulfur protein 5</fullName>
    </recommendedName>
    <alternativeName>
        <fullName evidence="14">Complex I-15 kDa</fullName>
    </alternativeName>
    <alternativeName>
        <fullName evidence="15">NADH-ubiquinone oxidoreductase 15 kDa subunit</fullName>
    </alternativeName>
</protein>
<dbReference type="PANTHER" id="PTHR15224:SF1">
    <property type="entry name" value="NADH DEHYDROGENASE [UBIQUINONE] IRON-SULFUR PROTEIN 5"/>
    <property type="match status" value="1"/>
</dbReference>
<evidence type="ECO:0000256" key="7">
    <source>
        <dbReference type="ARBA" id="ARBA00022448"/>
    </source>
</evidence>
<dbReference type="GO" id="GO:0005743">
    <property type="term" value="C:mitochondrial inner membrane"/>
    <property type="evidence" value="ECO:0007669"/>
    <property type="project" value="UniProtKB-SubCell"/>
</dbReference>
<comment type="subunit">
    <text evidence="5">Mammalian complex I is composed of 45 different subunits. This is a component of the iron-sulfur (IP) fragment of the enzyme.</text>
</comment>
<feature type="region of interest" description="Disordered" evidence="16">
    <location>
        <begin position="80"/>
        <end position="103"/>
    </location>
</feature>
<keyword evidence="8" id="KW-0679">Respiratory chain</keyword>
<evidence type="ECO:0000256" key="9">
    <source>
        <dbReference type="ARBA" id="ARBA00022792"/>
    </source>
</evidence>
<keyword evidence="9" id="KW-0999">Mitochondrion inner membrane</keyword>
<evidence type="ECO:0000256" key="5">
    <source>
        <dbReference type="ARBA" id="ARBA00011261"/>
    </source>
</evidence>
<name>A0A8D2EUT9_THEGE</name>
<proteinExistence type="inferred from homology"/>
<keyword evidence="11" id="KW-0496">Mitochondrion</keyword>
<evidence type="ECO:0000256" key="15">
    <source>
        <dbReference type="ARBA" id="ARBA00032739"/>
    </source>
</evidence>
<keyword evidence="13" id="KW-1015">Disulfide bond</keyword>